<keyword evidence="3" id="KW-1185">Reference proteome</keyword>
<evidence type="ECO:0000313" key="2">
    <source>
        <dbReference type="EMBL" id="VDO18473.1"/>
    </source>
</evidence>
<organism evidence="3 4">
    <name type="scientific">Heligmosomoides polygyrus</name>
    <name type="common">Parasitic roundworm</name>
    <dbReference type="NCBI Taxonomy" id="6339"/>
    <lineage>
        <taxon>Eukaryota</taxon>
        <taxon>Metazoa</taxon>
        <taxon>Ecdysozoa</taxon>
        <taxon>Nematoda</taxon>
        <taxon>Chromadorea</taxon>
        <taxon>Rhabditida</taxon>
        <taxon>Rhabditina</taxon>
        <taxon>Rhabditomorpha</taxon>
        <taxon>Strongyloidea</taxon>
        <taxon>Heligmosomidae</taxon>
        <taxon>Heligmosomoides</taxon>
    </lineage>
</organism>
<evidence type="ECO:0000313" key="3">
    <source>
        <dbReference type="Proteomes" id="UP000050761"/>
    </source>
</evidence>
<feature type="compositionally biased region" description="Low complexity" evidence="1">
    <location>
        <begin position="17"/>
        <end position="30"/>
    </location>
</feature>
<proteinExistence type="predicted"/>
<gene>
    <name evidence="2" type="ORF">HPBE_LOCUS91</name>
</gene>
<feature type="region of interest" description="Disordered" evidence="1">
    <location>
        <begin position="1"/>
        <end position="54"/>
    </location>
</feature>
<dbReference type="Proteomes" id="UP000050761">
    <property type="component" value="Unassembled WGS sequence"/>
</dbReference>
<dbReference type="WBParaSite" id="HPBE_0000009001-mRNA-1">
    <property type="protein sequence ID" value="HPBE_0000009001-mRNA-1"/>
    <property type="gene ID" value="HPBE_0000009001"/>
</dbReference>
<feature type="compositionally biased region" description="Basic and acidic residues" evidence="1">
    <location>
        <begin position="70"/>
        <end position="102"/>
    </location>
</feature>
<name>A0A183F1Y2_HELPZ</name>
<reference evidence="2 3" key="1">
    <citation type="submission" date="2018-11" db="EMBL/GenBank/DDBJ databases">
        <authorList>
            <consortium name="Pathogen Informatics"/>
        </authorList>
    </citation>
    <scope>NUCLEOTIDE SEQUENCE [LARGE SCALE GENOMIC DNA]</scope>
</reference>
<protein>
    <submittedName>
        <fullName evidence="2 4">Uncharacterized protein</fullName>
    </submittedName>
</protein>
<sequence length="134" mass="14740">MTMDVSIREISCNEAASHQSQLDQKQQKSSFGEDTHAYSYRPSPEPSETTPADSILIECMRIDAWKEEVGSDGRGRTADGDVKEGRSAVMEGRTDGESRDTGLGRGSEGHITSYVPICFGSLRLARKCPNKERL</sequence>
<evidence type="ECO:0000256" key="1">
    <source>
        <dbReference type="SAM" id="MobiDB-lite"/>
    </source>
</evidence>
<dbReference type="EMBL" id="UZAH01000057">
    <property type="protein sequence ID" value="VDO18473.1"/>
    <property type="molecule type" value="Genomic_DNA"/>
</dbReference>
<feature type="region of interest" description="Disordered" evidence="1">
    <location>
        <begin position="70"/>
        <end position="107"/>
    </location>
</feature>
<dbReference type="AlphaFoldDB" id="A0A183F1Y2"/>
<reference evidence="4" key="2">
    <citation type="submission" date="2019-09" db="UniProtKB">
        <authorList>
            <consortium name="WormBaseParasite"/>
        </authorList>
    </citation>
    <scope>IDENTIFICATION</scope>
</reference>
<accession>A0A3P7UCQ0</accession>
<accession>A0A183F1Y2</accession>
<evidence type="ECO:0000313" key="4">
    <source>
        <dbReference type="WBParaSite" id="HPBE_0000009001-mRNA-1"/>
    </source>
</evidence>